<proteinExistence type="predicted"/>
<evidence type="ECO:0000313" key="2">
    <source>
        <dbReference type="Proteomes" id="UP000199687"/>
    </source>
</evidence>
<dbReference type="RefSeq" id="WP_281243079.1">
    <property type="nucleotide sequence ID" value="NZ_FOGL01000026.1"/>
</dbReference>
<dbReference type="AlphaFoldDB" id="A0A1H9VQN5"/>
<evidence type="ECO:0000313" key="1">
    <source>
        <dbReference type="EMBL" id="SES23868.1"/>
    </source>
</evidence>
<protein>
    <submittedName>
        <fullName evidence="1">Uncharacterized protein</fullName>
    </submittedName>
</protein>
<gene>
    <name evidence="1" type="ORF">SAMN04487944_12620</name>
</gene>
<sequence>MFRQMVQDFLLQLNEVNIVIQYFGITLWSFIPFVESPGVTAAVG</sequence>
<accession>A0A1H9VQN5</accession>
<keyword evidence="2" id="KW-1185">Reference proteome</keyword>
<name>A0A1H9VQN5_9BACI</name>
<organism evidence="1 2">
    <name type="scientific">Gracilibacillus ureilyticus</name>
    <dbReference type="NCBI Taxonomy" id="531814"/>
    <lineage>
        <taxon>Bacteria</taxon>
        <taxon>Bacillati</taxon>
        <taxon>Bacillota</taxon>
        <taxon>Bacilli</taxon>
        <taxon>Bacillales</taxon>
        <taxon>Bacillaceae</taxon>
        <taxon>Gracilibacillus</taxon>
    </lineage>
</organism>
<dbReference type="Proteomes" id="UP000199687">
    <property type="component" value="Unassembled WGS sequence"/>
</dbReference>
<dbReference type="EMBL" id="FOGL01000026">
    <property type="protein sequence ID" value="SES23868.1"/>
    <property type="molecule type" value="Genomic_DNA"/>
</dbReference>
<reference evidence="1 2" key="1">
    <citation type="submission" date="2016-10" db="EMBL/GenBank/DDBJ databases">
        <authorList>
            <person name="de Groot N.N."/>
        </authorList>
    </citation>
    <scope>NUCLEOTIDE SEQUENCE [LARGE SCALE GENOMIC DNA]</scope>
    <source>
        <strain evidence="1 2">CGMCC 1.7727</strain>
    </source>
</reference>